<evidence type="ECO:0000313" key="6">
    <source>
        <dbReference type="EMBL" id="GAO46743.1"/>
    </source>
</evidence>
<evidence type="ECO:0000256" key="1">
    <source>
        <dbReference type="ARBA" id="ARBA00004123"/>
    </source>
</evidence>
<dbReference type="Pfam" id="PF02291">
    <property type="entry name" value="TFIID-31kDa"/>
    <property type="match status" value="1"/>
</dbReference>
<dbReference type="GO" id="GO:0003713">
    <property type="term" value="F:transcription coactivator activity"/>
    <property type="evidence" value="ECO:0007669"/>
    <property type="project" value="TreeGrafter"/>
</dbReference>
<dbReference type="SUPFAM" id="SSF47113">
    <property type="entry name" value="Histone-fold"/>
    <property type="match status" value="1"/>
</dbReference>
<keyword evidence="4" id="KW-0804">Transcription</keyword>
<name>A0A0E9NAB8_SAICN</name>
<accession>A0A0E9NAB8</accession>
<evidence type="ECO:0000256" key="3">
    <source>
        <dbReference type="ARBA" id="ARBA00023015"/>
    </source>
</evidence>
<reference evidence="6 7" key="2">
    <citation type="journal article" date="2014" name="J. Gen. Appl. Microbiol.">
        <title>The early diverging ascomycetous budding yeast Saitoella complicata has three histone deacetylases belonging to the Clr6, Hos2, and Rpd3 lineages.</title>
        <authorList>
            <person name="Nishida H."/>
            <person name="Matsumoto T."/>
            <person name="Kondo S."/>
            <person name="Hamamoto M."/>
            <person name="Yoshikawa H."/>
        </authorList>
    </citation>
    <scope>NUCLEOTIDE SEQUENCE [LARGE SCALE GENOMIC DNA]</scope>
    <source>
        <strain evidence="6 7">NRRL Y-17804</strain>
    </source>
</reference>
<dbReference type="RefSeq" id="XP_019026944.1">
    <property type="nucleotide sequence ID" value="XM_019169001.1"/>
</dbReference>
<evidence type="ECO:0000256" key="5">
    <source>
        <dbReference type="ARBA" id="ARBA00023242"/>
    </source>
</evidence>
<dbReference type="GO" id="GO:0016251">
    <property type="term" value="F:RNA polymerase II general transcription initiation factor activity"/>
    <property type="evidence" value="ECO:0007669"/>
    <property type="project" value="TreeGrafter"/>
</dbReference>
<comment type="subcellular location">
    <subcellularLocation>
        <location evidence="1">Nucleus</location>
    </subcellularLocation>
</comment>
<comment type="similarity">
    <text evidence="2">Belongs to the TAF9 family.</text>
</comment>
<sequence>MSVEPETGDTNAQPRDAKLLHLMMMNLGVPEYGEKVPLQLMDFAHRYTHQILSSSLEYSDYARPNPLSTLTQPLTLDDLRLAISSRTNYSFRGPPPKEFLLEVAGERNRRPLPVVREGWGVRAPSERWCLGGREGMFVEEDEEQHGGNGGGGQGQEGAVEGLQLDAGAPVPIVTNEDQEMTGM</sequence>
<proteinExistence type="inferred from homology"/>
<dbReference type="CDD" id="cd07979">
    <property type="entry name" value="HFD_TAF9"/>
    <property type="match status" value="1"/>
</dbReference>
<reference evidence="6 7" key="1">
    <citation type="journal article" date="2011" name="J. Gen. Appl. Microbiol.">
        <title>Draft genome sequencing of the enigmatic yeast Saitoella complicata.</title>
        <authorList>
            <person name="Nishida H."/>
            <person name="Hamamoto M."/>
            <person name="Sugiyama J."/>
        </authorList>
    </citation>
    <scope>NUCLEOTIDE SEQUENCE [LARGE SCALE GENOMIC DNA]</scope>
    <source>
        <strain evidence="6 7">NRRL Y-17804</strain>
    </source>
</reference>
<dbReference type="AlphaFoldDB" id="A0A0E9NAB8"/>
<evidence type="ECO:0008006" key="8">
    <source>
        <dbReference type="Google" id="ProtNLM"/>
    </source>
</evidence>
<keyword evidence="5" id="KW-0539">Nucleus</keyword>
<reference evidence="6 7" key="3">
    <citation type="journal article" date="2015" name="Genome Announc.">
        <title>Draft Genome Sequence of the Archiascomycetous Yeast Saitoella complicata.</title>
        <authorList>
            <person name="Yamauchi K."/>
            <person name="Kondo S."/>
            <person name="Hamamoto M."/>
            <person name="Takahashi Y."/>
            <person name="Ogura Y."/>
            <person name="Hayashi T."/>
            <person name="Nishida H."/>
        </authorList>
    </citation>
    <scope>NUCLEOTIDE SEQUENCE [LARGE SCALE GENOMIC DNA]</scope>
    <source>
        <strain evidence="6 7">NRRL Y-17804</strain>
    </source>
</reference>
<dbReference type="Gene3D" id="1.10.20.10">
    <property type="entry name" value="Histone, subunit A"/>
    <property type="match status" value="1"/>
</dbReference>
<dbReference type="STRING" id="698492.A0A0E9NAB8"/>
<protein>
    <recommendedName>
        <fullName evidence="8">Transcription initiation factor TFIID subunit 9</fullName>
    </recommendedName>
</protein>
<evidence type="ECO:0000313" key="7">
    <source>
        <dbReference type="Proteomes" id="UP000033140"/>
    </source>
</evidence>
<dbReference type="EMBL" id="BACD03000005">
    <property type="protein sequence ID" value="GAO46743.1"/>
    <property type="molecule type" value="Genomic_DNA"/>
</dbReference>
<dbReference type="GO" id="GO:0051123">
    <property type="term" value="P:RNA polymerase II preinitiation complex assembly"/>
    <property type="evidence" value="ECO:0007669"/>
    <property type="project" value="TreeGrafter"/>
</dbReference>
<dbReference type="GO" id="GO:0005669">
    <property type="term" value="C:transcription factor TFIID complex"/>
    <property type="evidence" value="ECO:0007669"/>
    <property type="project" value="TreeGrafter"/>
</dbReference>
<dbReference type="GO" id="GO:0046982">
    <property type="term" value="F:protein heterodimerization activity"/>
    <property type="evidence" value="ECO:0007669"/>
    <property type="project" value="InterPro"/>
</dbReference>
<dbReference type="PANTHER" id="PTHR48068">
    <property type="entry name" value="TAF9 RNA POLYMERASE II, TATA BOX-BINDING PROTEIN (TBP)-ASSOCIATED FACTOR"/>
    <property type="match status" value="1"/>
</dbReference>
<dbReference type="InterPro" id="IPR009072">
    <property type="entry name" value="Histone-fold"/>
</dbReference>
<dbReference type="OrthoDB" id="341924at2759"/>
<gene>
    <name evidence="6" type="ORF">G7K_0965-t1</name>
</gene>
<dbReference type="Proteomes" id="UP000033140">
    <property type="component" value="Unassembled WGS sequence"/>
</dbReference>
<keyword evidence="7" id="KW-1185">Reference proteome</keyword>
<keyword evidence="3" id="KW-0805">Transcription regulation</keyword>
<dbReference type="InterPro" id="IPR003162">
    <property type="entry name" value="TFIID-31"/>
</dbReference>
<dbReference type="PANTHER" id="PTHR48068:SF4">
    <property type="entry name" value="TATA-BOX BINDING PROTEIN ASSOCIATED FACTOR 9"/>
    <property type="match status" value="1"/>
</dbReference>
<organism evidence="6 7">
    <name type="scientific">Saitoella complicata (strain BCRC 22490 / CBS 7301 / JCM 7358 / NBRC 10748 / NRRL Y-17804)</name>
    <dbReference type="NCBI Taxonomy" id="698492"/>
    <lineage>
        <taxon>Eukaryota</taxon>
        <taxon>Fungi</taxon>
        <taxon>Dikarya</taxon>
        <taxon>Ascomycota</taxon>
        <taxon>Taphrinomycotina</taxon>
        <taxon>Taphrinomycotina incertae sedis</taxon>
        <taxon>Saitoella</taxon>
    </lineage>
</organism>
<dbReference type="GO" id="GO:0000124">
    <property type="term" value="C:SAGA complex"/>
    <property type="evidence" value="ECO:0007669"/>
    <property type="project" value="TreeGrafter"/>
</dbReference>
<evidence type="ECO:0000256" key="2">
    <source>
        <dbReference type="ARBA" id="ARBA00007646"/>
    </source>
</evidence>
<dbReference type="OMA" id="YEPRVVT"/>
<evidence type="ECO:0000256" key="4">
    <source>
        <dbReference type="ARBA" id="ARBA00023163"/>
    </source>
</evidence>
<comment type="caution">
    <text evidence="6">The sequence shown here is derived from an EMBL/GenBank/DDBJ whole genome shotgun (WGS) entry which is preliminary data.</text>
</comment>
<dbReference type="InterPro" id="IPR051431">
    <property type="entry name" value="TFIID_subunit_9"/>
</dbReference>